<evidence type="ECO:0000256" key="1">
    <source>
        <dbReference type="SAM" id="MobiDB-lite"/>
    </source>
</evidence>
<dbReference type="Proteomes" id="UP000472320">
    <property type="component" value="Unassembled WGS sequence"/>
</dbReference>
<dbReference type="Pfam" id="PF12779">
    <property type="entry name" value="WXXGXW"/>
    <property type="match status" value="1"/>
</dbReference>
<reference evidence="3 4" key="1">
    <citation type="submission" date="2019-11" db="EMBL/GenBank/DDBJ databases">
        <title>Type strains purchased from KCTC, JCM and DSMZ.</title>
        <authorList>
            <person name="Lu H."/>
        </authorList>
    </citation>
    <scope>NUCLEOTIDE SEQUENCE [LARGE SCALE GENOMIC DNA]</scope>
    <source>
        <strain evidence="3 4">JCM 31587</strain>
    </source>
</reference>
<sequence length="182" mass="21408">MFKSKFIAAAALALGVAAIAPTAAQAQVDFSVVIGNAPPPLRFESVPPPRYGYVWAPGVWRWDGYRHVWVAGHWLQERPGYRYTPSQWVRVNNGWGWREGGWVVYDDRQHFVQGPSYSYREPRRDYYYHDRGRGHDRDHDGIPDRYDRDRDNDGVPNRFDRDRDGDGVPNRYDRRPDNPYRR</sequence>
<feature type="signal peptide" evidence="2">
    <location>
        <begin position="1"/>
        <end position="26"/>
    </location>
</feature>
<feature type="chain" id="PRO_5026924799" evidence="2">
    <location>
        <begin position="27"/>
        <end position="182"/>
    </location>
</feature>
<gene>
    <name evidence="3" type="ORF">GM658_23905</name>
</gene>
<dbReference type="SUPFAM" id="SSF103647">
    <property type="entry name" value="TSP type-3 repeat"/>
    <property type="match status" value="1"/>
</dbReference>
<evidence type="ECO:0000313" key="3">
    <source>
        <dbReference type="EMBL" id="MTW13659.1"/>
    </source>
</evidence>
<dbReference type="EMBL" id="WNKX01000025">
    <property type="protein sequence ID" value="MTW13659.1"/>
    <property type="molecule type" value="Genomic_DNA"/>
</dbReference>
<dbReference type="RefSeq" id="WP_155456574.1">
    <property type="nucleotide sequence ID" value="NZ_WNKX01000025.1"/>
</dbReference>
<keyword evidence="2" id="KW-0732">Signal</keyword>
<protein>
    <submittedName>
        <fullName evidence="3">BcpO-related WXXGXW repeat protein</fullName>
    </submittedName>
</protein>
<accession>A0A6L6QMU0</accession>
<dbReference type="InterPro" id="IPR024447">
    <property type="entry name" value="YXWGXW_rpt"/>
</dbReference>
<keyword evidence="4" id="KW-1185">Reference proteome</keyword>
<dbReference type="GO" id="GO:0005509">
    <property type="term" value="F:calcium ion binding"/>
    <property type="evidence" value="ECO:0007669"/>
    <property type="project" value="InterPro"/>
</dbReference>
<organism evidence="3 4">
    <name type="scientific">Massilia eburnea</name>
    <dbReference type="NCBI Taxonomy" id="1776165"/>
    <lineage>
        <taxon>Bacteria</taxon>
        <taxon>Pseudomonadati</taxon>
        <taxon>Pseudomonadota</taxon>
        <taxon>Betaproteobacteria</taxon>
        <taxon>Burkholderiales</taxon>
        <taxon>Oxalobacteraceae</taxon>
        <taxon>Telluria group</taxon>
        <taxon>Massilia</taxon>
    </lineage>
</organism>
<evidence type="ECO:0000256" key="2">
    <source>
        <dbReference type="SAM" id="SignalP"/>
    </source>
</evidence>
<dbReference type="OrthoDB" id="121499at2"/>
<comment type="caution">
    <text evidence="3">The sequence shown here is derived from an EMBL/GenBank/DDBJ whole genome shotgun (WGS) entry which is preliminary data.</text>
</comment>
<proteinExistence type="predicted"/>
<dbReference type="InterPro" id="IPR028974">
    <property type="entry name" value="TSP_type-3_rpt"/>
</dbReference>
<dbReference type="AlphaFoldDB" id="A0A6L6QMU0"/>
<name>A0A6L6QMU0_9BURK</name>
<evidence type="ECO:0000313" key="4">
    <source>
        <dbReference type="Proteomes" id="UP000472320"/>
    </source>
</evidence>
<feature type="region of interest" description="Disordered" evidence="1">
    <location>
        <begin position="130"/>
        <end position="182"/>
    </location>
</feature>